<organism evidence="2 3">
    <name type="scientific">Theobroma cacao</name>
    <name type="common">Cacao</name>
    <name type="synonym">Cocoa</name>
    <dbReference type="NCBI Taxonomy" id="3641"/>
    <lineage>
        <taxon>Eukaryota</taxon>
        <taxon>Viridiplantae</taxon>
        <taxon>Streptophyta</taxon>
        <taxon>Embryophyta</taxon>
        <taxon>Tracheophyta</taxon>
        <taxon>Spermatophyta</taxon>
        <taxon>Magnoliopsida</taxon>
        <taxon>eudicotyledons</taxon>
        <taxon>Gunneridae</taxon>
        <taxon>Pentapetalae</taxon>
        <taxon>rosids</taxon>
        <taxon>malvids</taxon>
        <taxon>Malvales</taxon>
        <taxon>Malvaceae</taxon>
        <taxon>Byttnerioideae</taxon>
        <taxon>Theobroma</taxon>
    </lineage>
</organism>
<dbReference type="Proteomes" id="UP000026915">
    <property type="component" value="Chromosome 3"/>
</dbReference>
<dbReference type="OMA" id="MVTYLRE"/>
<sequence>MLSSDDFSNSNSIPVDTMATKMATRCKDMAVLVTVYAEKPRRSVSSNHQHHRQHHYLHHTIKQELIKHGGAGKGYNRRAELLHYSQRLRESARSAASTALQSKPVSSNDQQASNKIVSVQRKPKCSRTPACFDNWGILIPRFLRSLTTLQAKKTGKKKQHCGSTARNSSMMRAAMKSLQMQKTWRFFSKPISMLHKHR</sequence>
<keyword evidence="3" id="KW-1185">Reference proteome</keyword>
<reference evidence="2 3" key="1">
    <citation type="journal article" date="2013" name="Genome Biol.">
        <title>The genome sequence of the most widely cultivated cacao type and its use to identify candidate genes regulating pod color.</title>
        <authorList>
            <person name="Motamayor J.C."/>
            <person name="Mockaitis K."/>
            <person name="Schmutz J."/>
            <person name="Haiminen N."/>
            <person name="Iii D.L."/>
            <person name="Cornejo O."/>
            <person name="Findley S.D."/>
            <person name="Zheng P."/>
            <person name="Utro F."/>
            <person name="Royaert S."/>
            <person name="Saski C."/>
            <person name="Jenkins J."/>
            <person name="Podicheti R."/>
            <person name="Zhao M."/>
            <person name="Scheffler B.E."/>
            <person name="Stack J.C."/>
            <person name="Feltus F.A."/>
            <person name="Mustiga G.M."/>
            <person name="Amores F."/>
            <person name="Phillips W."/>
            <person name="Marelli J.P."/>
            <person name="May G.D."/>
            <person name="Shapiro H."/>
            <person name="Ma J."/>
            <person name="Bustamante C.D."/>
            <person name="Schnell R.J."/>
            <person name="Main D."/>
            <person name="Gilbert D."/>
            <person name="Parida L."/>
            <person name="Kuhn D.N."/>
        </authorList>
    </citation>
    <scope>NUCLEOTIDE SEQUENCE [LARGE SCALE GENOMIC DNA]</scope>
    <source>
        <strain evidence="3">cv. Matina 1-6</strain>
    </source>
</reference>
<gene>
    <name evidence="2" type="ORF">TCM_015850</name>
</gene>
<evidence type="ECO:0000256" key="1">
    <source>
        <dbReference type="SAM" id="MobiDB-lite"/>
    </source>
</evidence>
<dbReference type="InParanoid" id="A0A061GAZ6"/>
<feature type="compositionally biased region" description="Polar residues" evidence="1">
    <location>
        <begin position="94"/>
        <end position="117"/>
    </location>
</feature>
<evidence type="ECO:0000313" key="2">
    <source>
        <dbReference type="EMBL" id="EOY24179.1"/>
    </source>
</evidence>
<dbReference type="Gramene" id="EOY24179">
    <property type="protein sequence ID" value="EOY24179"/>
    <property type="gene ID" value="TCM_015850"/>
</dbReference>
<protein>
    <submittedName>
        <fullName evidence="2">Uncharacterized protein</fullName>
    </submittedName>
</protein>
<feature type="region of interest" description="Disordered" evidence="1">
    <location>
        <begin position="93"/>
        <end position="120"/>
    </location>
</feature>
<dbReference type="HOGENOM" id="CLU_126824_0_0_1"/>
<accession>A0A061GAZ6</accession>
<dbReference type="EMBL" id="CM001881">
    <property type="protein sequence ID" value="EOY24179.1"/>
    <property type="molecule type" value="Genomic_DNA"/>
</dbReference>
<evidence type="ECO:0000313" key="3">
    <source>
        <dbReference type="Proteomes" id="UP000026915"/>
    </source>
</evidence>
<proteinExistence type="predicted"/>
<name>A0A061GAZ6_THECC</name>
<dbReference type="AlphaFoldDB" id="A0A061GAZ6"/>
<dbReference type="eggNOG" id="ENOG502S6FX">
    <property type="taxonomic scope" value="Eukaryota"/>
</dbReference>